<reference evidence="2" key="1">
    <citation type="submission" date="2014-09" db="EMBL/GenBank/DDBJ databases">
        <authorList>
            <person name="Magalhaes I.L.F."/>
            <person name="Oliveira U."/>
            <person name="Santos F.R."/>
            <person name="Vidigal T.H.D.A."/>
            <person name="Brescovit A.D."/>
            <person name="Santos A.J."/>
        </authorList>
    </citation>
    <scope>NUCLEOTIDE SEQUENCE</scope>
    <source>
        <tissue evidence="2">Shoot tissue taken approximately 20 cm above the soil surface</tissue>
    </source>
</reference>
<organism evidence="2">
    <name type="scientific">Arundo donax</name>
    <name type="common">Giant reed</name>
    <name type="synonym">Donax arundinaceus</name>
    <dbReference type="NCBI Taxonomy" id="35708"/>
    <lineage>
        <taxon>Eukaryota</taxon>
        <taxon>Viridiplantae</taxon>
        <taxon>Streptophyta</taxon>
        <taxon>Embryophyta</taxon>
        <taxon>Tracheophyta</taxon>
        <taxon>Spermatophyta</taxon>
        <taxon>Magnoliopsida</taxon>
        <taxon>Liliopsida</taxon>
        <taxon>Poales</taxon>
        <taxon>Poaceae</taxon>
        <taxon>PACMAD clade</taxon>
        <taxon>Arundinoideae</taxon>
        <taxon>Arundineae</taxon>
        <taxon>Arundo</taxon>
    </lineage>
</organism>
<reference evidence="2" key="2">
    <citation type="journal article" date="2015" name="Data Brief">
        <title>Shoot transcriptome of the giant reed, Arundo donax.</title>
        <authorList>
            <person name="Barrero R.A."/>
            <person name="Guerrero F.D."/>
            <person name="Moolhuijzen P."/>
            <person name="Goolsby J.A."/>
            <person name="Tidwell J."/>
            <person name="Bellgard S.E."/>
            <person name="Bellgard M.I."/>
        </authorList>
    </citation>
    <scope>NUCLEOTIDE SEQUENCE</scope>
    <source>
        <tissue evidence="2">Shoot tissue taken approximately 20 cm above the soil surface</tissue>
    </source>
</reference>
<proteinExistence type="predicted"/>
<dbReference type="EMBL" id="GBRH01249863">
    <property type="protein sequence ID" value="JAD48032.1"/>
    <property type="molecule type" value="Transcribed_RNA"/>
</dbReference>
<keyword evidence="1" id="KW-0812">Transmembrane</keyword>
<keyword evidence="1" id="KW-1133">Transmembrane helix</keyword>
<dbReference type="AlphaFoldDB" id="A0A0A9ALS1"/>
<accession>A0A0A9ALS1</accession>
<sequence>MIHFTPAGGSLVGSYCVSSDSFIYFCFHYLFIFDTVYILKCQLSIDVSHSSHFPVAVGSYSVFEREKKNLKLRN</sequence>
<evidence type="ECO:0000313" key="2">
    <source>
        <dbReference type="EMBL" id="JAD48032.1"/>
    </source>
</evidence>
<keyword evidence="1" id="KW-0472">Membrane</keyword>
<protein>
    <submittedName>
        <fullName evidence="2">Uncharacterized protein</fullName>
    </submittedName>
</protein>
<name>A0A0A9ALS1_ARUDO</name>
<evidence type="ECO:0000256" key="1">
    <source>
        <dbReference type="SAM" id="Phobius"/>
    </source>
</evidence>
<feature type="transmembrane region" description="Helical" evidence="1">
    <location>
        <begin position="21"/>
        <end position="39"/>
    </location>
</feature>